<reference evidence="2 3" key="1">
    <citation type="submission" date="2016-03" db="EMBL/GenBank/DDBJ databases">
        <authorList>
            <person name="Ploux O."/>
        </authorList>
    </citation>
    <scope>NUCLEOTIDE SEQUENCE [LARGE SCALE GENOMIC DNA]</scope>
    <source>
        <strain evidence="2 3">UAMH 11012</strain>
    </source>
</reference>
<evidence type="ECO:0000313" key="3">
    <source>
        <dbReference type="Proteomes" id="UP000184330"/>
    </source>
</evidence>
<sequence>MYQPVLPGLPIASRREVLSQFWSIDSLANGRSNIFEDDVYFDYFEAQCRLARQYDHPEIRICTQRNICDIVCRLKAGEGRETIKASLSLKSNSMDENEEFLNNVIDLTVRLWLMVHVGNVQRGVTGQTALSWREGCLKDCVAAHFQHQRVLTDLVKFEKVFNARNIERIAGVTIRWTPNLVDHLKFIEDGKKPVLNIFHYAAFLNYHRDGDFFPSGFIDETLRTLKLLLPTHDRDSRKWFQKQQTKLKLDPTAINCGQLKLEERQIDHFNFWHDRLVVLKQFFDDSSPRTIKQWWFDDRKRVQWFWVAILLVVLTILFGFIQCIEGGWQIWKAYHP</sequence>
<dbReference type="Proteomes" id="UP000184330">
    <property type="component" value="Unassembled WGS sequence"/>
</dbReference>
<gene>
    <name evidence="2" type="ORF">PAC_18487</name>
</gene>
<dbReference type="AlphaFoldDB" id="A0A1L7XU82"/>
<evidence type="ECO:0000256" key="1">
    <source>
        <dbReference type="SAM" id="Phobius"/>
    </source>
</evidence>
<name>A0A1L7XU82_9HELO</name>
<proteinExistence type="predicted"/>
<keyword evidence="1" id="KW-0812">Transmembrane</keyword>
<keyword evidence="1" id="KW-0472">Membrane</keyword>
<feature type="transmembrane region" description="Helical" evidence="1">
    <location>
        <begin position="304"/>
        <end position="324"/>
    </location>
</feature>
<organism evidence="2 3">
    <name type="scientific">Phialocephala subalpina</name>
    <dbReference type="NCBI Taxonomy" id="576137"/>
    <lineage>
        <taxon>Eukaryota</taxon>
        <taxon>Fungi</taxon>
        <taxon>Dikarya</taxon>
        <taxon>Ascomycota</taxon>
        <taxon>Pezizomycotina</taxon>
        <taxon>Leotiomycetes</taxon>
        <taxon>Helotiales</taxon>
        <taxon>Mollisiaceae</taxon>
        <taxon>Phialocephala</taxon>
        <taxon>Phialocephala fortinii species complex</taxon>
    </lineage>
</organism>
<dbReference type="OrthoDB" id="5428890at2759"/>
<accession>A0A1L7XU82</accession>
<keyword evidence="1" id="KW-1133">Transmembrane helix</keyword>
<protein>
    <submittedName>
        <fullName evidence="2">Uncharacterized protein</fullName>
    </submittedName>
</protein>
<evidence type="ECO:0000313" key="2">
    <source>
        <dbReference type="EMBL" id="CZR68588.1"/>
    </source>
</evidence>
<dbReference type="EMBL" id="FJOG01000057">
    <property type="protein sequence ID" value="CZR68588.1"/>
    <property type="molecule type" value="Genomic_DNA"/>
</dbReference>
<keyword evidence="3" id="KW-1185">Reference proteome</keyword>